<name>A0A8J4BQI8_9CHLO</name>
<feature type="region of interest" description="Disordered" evidence="1">
    <location>
        <begin position="654"/>
        <end position="697"/>
    </location>
</feature>
<feature type="compositionally biased region" description="Polar residues" evidence="1">
    <location>
        <begin position="531"/>
        <end position="544"/>
    </location>
</feature>
<feature type="compositionally biased region" description="Basic and acidic residues" evidence="1">
    <location>
        <begin position="286"/>
        <end position="298"/>
    </location>
</feature>
<sequence>MDAAALARENTLVQEASKLYPVLELECEGKRAICLGGHENIIDSINVLVEGECILISEWVLERCLGLRNGTTHSPQEDWMLTYTKPYVTAYDNQPVEKMPLLDWCRHMCEKNGIENLRSGTRLLVFWWDMEHKGVHKFESRGKTWWPATYSPKYDKHGIWYSARVLKYDRATASLHIVYDYNSPADDLEVGVVTVPLNYVHFGPAPPARGGQAQIFPPPWKPRTTYSQPNSSAHQRAPQAKEDASMRHGTSAPVLGQSQEQQSERARRQPKEQDECRISLGPAAEKQQRASTSKEDTGSRQQQPGDCLILSPTVPSQQHEPAQKPCHDAHVQPQERVKLKEQQAQMQAFASTTGRGISRARNELDDEQKDSSERSSKKAKVGSCPGGTSAGKKENMQGQQQPAVGVKSALNNSTRFYGCPDATAGATAGSDIQPRLEGQKAMTPAATKHLLPPKLKLPKADQTAGTSTATDTGALFGSNSKKGVTPGANTKVRGKSSTYVPNGGNNVGAFKVSPGSGQQQQQGHGKSEQSNQQKLAPATQQGPSSAVAGVLSANAQLPTSQMRGAPGTPVNAAIMCPGGGISRPGPVAAGAAGAKQKTVNTLAPPRLHLGPTSRIRWPRSYPGISICKTAEMLPQPAAVRLPHPACEVLVRRMQKTGRRAEPDSKTGAKLQQLQSRPSPGGGSGSHEEENLKKQGQTSLSDMDIDDDMAAVNDHAAAVVDAVGGAATRMDGDKPAVDLASDDLAHPAGPPAASAPHAAPAKNISRVAAPSTGGVHASGGSCHTEGGDDGKNGNTLHDDGHKTFQGRPITEHPELMASPEHYGDSSDAVYAYIDIMEYAVKMPSGERLDAYEALAREAMASFLAASG</sequence>
<evidence type="ECO:0000313" key="2">
    <source>
        <dbReference type="EMBL" id="GIL66790.1"/>
    </source>
</evidence>
<evidence type="ECO:0000313" key="3">
    <source>
        <dbReference type="Proteomes" id="UP000747399"/>
    </source>
</evidence>
<dbReference type="EMBL" id="BNCO01000090">
    <property type="protein sequence ID" value="GIL66790.1"/>
    <property type="molecule type" value="Genomic_DNA"/>
</dbReference>
<feature type="compositionally biased region" description="Basic and acidic residues" evidence="1">
    <location>
        <begin position="262"/>
        <end position="277"/>
    </location>
</feature>
<feature type="compositionally biased region" description="Basic and acidic residues" evidence="1">
    <location>
        <begin position="784"/>
        <end position="799"/>
    </location>
</feature>
<feature type="region of interest" description="Disordered" evidence="1">
    <location>
        <begin position="732"/>
        <end position="758"/>
    </location>
</feature>
<feature type="compositionally biased region" description="Basic and acidic residues" evidence="1">
    <location>
        <begin position="321"/>
        <end position="341"/>
    </location>
</feature>
<comment type="caution">
    <text evidence="2">The sequence shown here is derived from an EMBL/GenBank/DDBJ whole genome shotgun (WGS) entry which is preliminary data.</text>
</comment>
<organism evidence="2 3">
    <name type="scientific">Volvox africanus</name>
    <dbReference type="NCBI Taxonomy" id="51714"/>
    <lineage>
        <taxon>Eukaryota</taxon>
        <taxon>Viridiplantae</taxon>
        <taxon>Chlorophyta</taxon>
        <taxon>core chlorophytes</taxon>
        <taxon>Chlorophyceae</taxon>
        <taxon>CS clade</taxon>
        <taxon>Chlamydomonadales</taxon>
        <taxon>Volvocaceae</taxon>
        <taxon>Volvox</taxon>
    </lineage>
</organism>
<feature type="compositionally biased region" description="Polar residues" evidence="1">
    <location>
        <begin position="342"/>
        <end position="355"/>
    </location>
</feature>
<feature type="region of interest" description="Disordered" evidence="1">
    <location>
        <begin position="450"/>
        <end position="546"/>
    </location>
</feature>
<keyword evidence="3" id="KW-1185">Reference proteome</keyword>
<feature type="region of interest" description="Disordered" evidence="1">
    <location>
        <begin position="204"/>
        <end position="405"/>
    </location>
</feature>
<evidence type="ECO:0000256" key="1">
    <source>
        <dbReference type="SAM" id="MobiDB-lite"/>
    </source>
</evidence>
<protein>
    <submittedName>
        <fullName evidence="2">Uncharacterized protein</fullName>
    </submittedName>
</protein>
<proteinExistence type="predicted"/>
<dbReference type="AlphaFoldDB" id="A0A8J4BQI8"/>
<dbReference type="Proteomes" id="UP000747399">
    <property type="component" value="Unassembled WGS sequence"/>
</dbReference>
<feature type="compositionally biased region" description="Polar residues" evidence="1">
    <location>
        <begin position="495"/>
        <end position="504"/>
    </location>
</feature>
<feature type="region of interest" description="Disordered" evidence="1">
    <location>
        <begin position="770"/>
        <end position="799"/>
    </location>
</feature>
<gene>
    <name evidence="2" type="ORF">Vafri_20300</name>
</gene>
<feature type="compositionally biased region" description="Low complexity" evidence="1">
    <location>
        <begin position="513"/>
        <end position="530"/>
    </location>
</feature>
<feature type="compositionally biased region" description="Low complexity" evidence="1">
    <location>
        <begin position="450"/>
        <end position="474"/>
    </location>
</feature>
<accession>A0A8J4BQI8</accession>
<feature type="compositionally biased region" description="Polar residues" evidence="1">
    <location>
        <begin position="224"/>
        <end position="234"/>
    </location>
</feature>
<reference evidence="2" key="1">
    <citation type="journal article" date="2021" name="Proc. Natl. Acad. Sci. U.S.A.">
        <title>Three genomes in the algal genus Volvox reveal the fate of a haploid sex-determining region after a transition to homothallism.</title>
        <authorList>
            <person name="Yamamoto K."/>
            <person name="Hamaji T."/>
            <person name="Kawai-Toyooka H."/>
            <person name="Matsuzaki R."/>
            <person name="Takahashi F."/>
            <person name="Nishimura Y."/>
            <person name="Kawachi M."/>
            <person name="Noguchi H."/>
            <person name="Minakuchi Y."/>
            <person name="Umen J.G."/>
            <person name="Toyoda A."/>
            <person name="Nozaki H."/>
        </authorList>
    </citation>
    <scope>NUCLEOTIDE SEQUENCE</scope>
    <source>
        <strain evidence="2">NIES-3780</strain>
    </source>
</reference>